<gene>
    <name evidence="2" type="ORF">BU14_0477s0003</name>
</gene>
<dbReference type="GO" id="GO:0019901">
    <property type="term" value="F:protein kinase binding"/>
    <property type="evidence" value="ECO:0007669"/>
    <property type="project" value="InterPro"/>
</dbReference>
<dbReference type="InterPro" id="IPR036915">
    <property type="entry name" value="Cyclin-like_sf"/>
</dbReference>
<evidence type="ECO:0000313" key="2">
    <source>
        <dbReference type="EMBL" id="OSX72046.1"/>
    </source>
</evidence>
<dbReference type="PANTHER" id="PTHR15615">
    <property type="match status" value="1"/>
</dbReference>
<dbReference type="SUPFAM" id="SSF47954">
    <property type="entry name" value="Cyclin-like"/>
    <property type="match status" value="1"/>
</dbReference>
<organism evidence="2 3">
    <name type="scientific">Porphyra umbilicalis</name>
    <name type="common">Purple laver</name>
    <name type="synonym">Red alga</name>
    <dbReference type="NCBI Taxonomy" id="2786"/>
    <lineage>
        <taxon>Eukaryota</taxon>
        <taxon>Rhodophyta</taxon>
        <taxon>Bangiophyceae</taxon>
        <taxon>Bangiales</taxon>
        <taxon>Bangiaceae</taxon>
        <taxon>Porphyra</taxon>
    </lineage>
</organism>
<feature type="compositionally biased region" description="Low complexity" evidence="1">
    <location>
        <begin position="87"/>
        <end position="100"/>
    </location>
</feature>
<feature type="compositionally biased region" description="Low complexity" evidence="1">
    <location>
        <begin position="1"/>
        <end position="17"/>
    </location>
</feature>
<dbReference type="EMBL" id="KV919089">
    <property type="protein sequence ID" value="OSX72046.1"/>
    <property type="molecule type" value="Genomic_DNA"/>
</dbReference>
<name>A0A1X6NU55_PORUM</name>
<dbReference type="InterPro" id="IPR013922">
    <property type="entry name" value="Cyclin_PHO80-like"/>
</dbReference>
<evidence type="ECO:0008006" key="4">
    <source>
        <dbReference type="Google" id="ProtNLM"/>
    </source>
</evidence>
<keyword evidence="3" id="KW-1185">Reference proteome</keyword>
<dbReference type="AlphaFoldDB" id="A0A1X6NU55"/>
<proteinExistence type="predicted"/>
<sequence>MSTSPVATTPPVRAVVAEPNAPKPPRFLSDGPSTPPSPPARRQASGAVAVEGSAGGGIKRARMEIAQEGRAGWGTARGGGVGGGGTARVTDTGVDGSATSDGDDGDDSDEHRTASSSPVAMVGTFTGTEAASSGGRRRPVRAGSGSSGRRDAGGGGADGGGAGGGGAGGCGAGGGGSGGGGGGRGRGGGGGGSLGGRGSGGDSGGRRGGRRDVSDNGSGSGGGGDVGGEEDSPRRQVVPGDYVEVLNEESLVPVLSMVLNTLCAEHTAAATVANAAARARSEDAKDTARALSDAAIAASDVASTAALNAVTSPMPERLSIAANAAVASKRASDLAKAANARARAPVVLIPVDGSTLPTWEQRISVFFSVAIPAVDTTLYMRRLVKYCRLSPTVVIVALVLLHRAREADGRLAVSGWNVHRLMLTALMVSCKSVEERTYGTAHFARVGGVGSVAELVRLEGVFLKLLNWRVQVNGKVLGVAEERLLERYHECIERGLSGTAAAAAVVAAREERATRSTADAADGVDAARQ</sequence>
<feature type="region of interest" description="Disordered" evidence="1">
    <location>
        <begin position="176"/>
        <end position="235"/>
    </location>
</feature>
<dbReference type="PANTHER" id="PTHR15615:SF108">
    <property type="entry name" value="PROTEIN CNPPD1"/>
    <property type="match status" value="1"/>
</dbReference>
<dbReference type="Proteomes" id="UP000218209">
    <property type="component" value="Unassembled WGS sequence"/>
</dbReference>
<dbReference type="CDD" id="cd20558">
    <property type="entry name" value="CYCLIN_ScPCL7-like"/>
    <property type="match status" value="1"/>
</dbReference>
<reference evidence="2 3" key="1">
    <citation type="submission" date="2017-03" db="EMBL/GenBank/DDBJ databases">
        <title>WGS assembly of Porphyra umbilicalis.</title>
        <authorList>
            <person name="Brawley S.H."/>
            <person name="Blouin N.A."/>
            <person name="Ficko-Blean E."/>
            <person name="Wheeler G.L."/>
            <person name="Lohr M."/>
            <person name="Goodson H.V."/>
            <person name="Jenkins J.W."/>
            <person name="Blaby-Haas C.E."/>
            <person name="Helliwell K.E."/>
            <person name="Chan C."/>
            <person name="Marriage T."/>
            <person name="Bhattacharya D."/>
            <person name="Klein A.S."/>
            <person name="Badis Y."/>
            <person name="Brodie J."/>
            <person name="Cao Y."/>
            <person name="Collen J."/>
            <person name="Dittami S.M."/>
            <person name="Gachon C.M."/>
            <person name="Green B.R."/>
            <person name="Karpowicz S."/>
            <person name="Kim J.W."/>
            <person name="Kudahl U."/>
            <person name="Lin S."/>
            <person name="Michel G."/>
            <person name="Mittag M."/>
            <person name="Olson B.J."/>
            <person name="Pangilinan J."/>
            <person name="Peng Y."/>
            <person name="Qiu H."/>
            <person name="Shu S."/>
            <person name="Singer J.T."/>
            <person name="Smith A.G."/>
            <person name="Sprecher B.N."/>
            <person name="Wagner V."/>
            <person name="Wang W."/>
            <person name="Wang Z.-Y."/>
            <person name="Yan J."/>
            <person name="Yarish C."/>
            <person name="Zoeuner-Riek S."/>
            <person name="Zhuang Y."/>
            <person name="Zou Y."/>
            <person name="Lindquist E.A."/>
            <person name="Grimwood J."/>
            <person name="Barry K."/>
            <person name="Rokhsar D.S."/>
            <person name="Schmutz J."/>
            <person name="Stiller J.W."/>
            <person name="Grossman A.R."/>
            <person name="Prochnik S.E."/>
        </authorList>
    </citation>
    <scope>NUCLEOTIDE SEQUENCE [LARGE SCALE GENOMIC DNA]</scope>
    <source>
        <strain evidence="2">4086291</strain>
    </source>
</reference>
<dbReference type="Gene3D" id="1.10.472.10">
    <property type="entry name" value="Cyclin-like"/>
    <property type="match status" value="1"/>
</dbReference>
<evidence type="ECO:0000313" key="3">
    <source>
        <dbReference type="Proteomes" id="UP000218209"/>
    </source>
</evidence>
<feature type="region of interest" description="Disordered" evidence="1">
    <location>
        <begin position="1"/>
        <end position="160"/>
    </location>
</feature>
<dbReference type="Pfam" id="PF08613">
    <property type="entry name" value="Cyclin"/>
    <property type="match status" value="1"/>
</dbReference>
<feature type="compositionally biased region" description="Gly residues" evidence="1">
    <location>
        <begin position="176"/>
        <end position="203"/>
    </location>
</feature>
<feature type="compositionally biased region" description="Gly residues" evidence="1">
    <location>
        <begin position="71"/>
        <end position="86"/>
    </location>
</feature>
<evidence type="ECO:0000256" key="1">
    <source>
        <dbReference type="SAM" id="MobiDB-lite"/>
    </source>
</evidence>
<dbReference type="OrthoDB" id="5671at2759"/>
<protein>
    <recommendedName>
        <fullName evidence="4">Cyclin N-terminal domain-containing protein</fullName>
    </recommendedName>
</protein>
<accession>A0A1X6NU55</accession>